<name>A0ACC3A7V6_9EURO</name>
<dbReference type="Proteomes" id="UP001172386">
    <property type="component" value="Unassembled WGS sequence"/>
</dbReference>
<organism evidence="1 2">
    <name type="scientific">Neophaeococcomyces mojaviensis</name>
    <dbReference type="NCBI Taxonomy" id="3383035"/>
    <lineage>
        <taxon>Eukaryota</taxon>
        <taxon>Fungi</taxon>
        <taxon>Dikarya</taxon>
        <taxon>Ascomycota</taxon>
        <taxon>Pezizomycotina</taxon>
        <taxon>Eurotiomycetes</taxon>
        <taxon>Chaetothyriomycetidae</taxon>
        <taxon>Chaetothyriales</taxon>
        <taxon>Chaetothyriales incertae sedis</taxon>
        <taxon>Neophaeococcomyces</taxon>
    </lineage>
</organism>
<comment type="caution">
    <text evidence="1">The sequence shown here is derived from an EMBL/GenBank/DDBJ whole genome shotgun (WGS) entry which is preliminary data.</text>
</comment>
<keyword evidence="2" id="KW-1185">Reference proteome</keyword>
<accession>A0ACC3A7V6</accession>
<protein>
    <submittedName>
        <fullName evidence="1">Uncharacterized protein</fullName>
    </submittedName>
</protein>
<evidence type="ECO:0000313" key="1">
    <source>
        <dbReference type="EMBL" id="KAJ9656608.1"/>
    </source>
</evidence>
<proteinExistence type="predicted"/>
<reference evidence="1" key="1">
    <citation type="submission" date="2022-10" db="EMBL/GenBank/DDBJ databases">
        <title>Culturing micro-colonial fungi from biological soil crusts in the Mojave desert and describing Neophaeococcomyces mojavensis, and introducing the new genera and species Taxawa tesnikishii.</title>
        <authorList>
            <person name="Kurbessoian T."/>
            <person name="Stajich J.E."/>
        </authorList>
    </citation>
    <scope>NUCLEOTIDE SEQUENCE</scope>
    <source>
        <strain evidence="1">JES_112</strain>
    </source>
</reference>
<sequence>MSNKQNHCIVAVMGPTGTGKSSFIKSVTGRTDIVIGHGLHSATKDISSYDFWNDGIHFTLVDVPGFDDTDGIDQEIVQNILEWLRCLSGHRTKLSGLLYFHRIIDPRITGSARSNMRLFESLCGKDNMANVVLATTFWDQVPAPVGEQRETQLKSDRQFWQPMIAKGSHVERLKNDQRSNLKILMHIAANNKKFFLQAQEEMLSGKTTKETTAAQQTNIDYERIQADYRARLQAERWRAQQEKQEMEREAASAAEVLRKEMERKRRHEEAKQLRLREEREERERKRQKKQEKEDKETRRKAAEKAAEVRRLERQLARERREEEAAARRRAIQKAHICHRPSTKRWSCDACDDRLDKVGSGNWCYRKYFLSSPSTFTHCTY</sequence>
<dbReference type="EMBL" id="JAPDRQ010000075">
    <property type="protein sequence ID" value="KAJ9656608.1"/>
    <property type="molecule type" value="Genomic_DNA"/>
</dbReference>
<evidence type="ECO:0000313" key="2">
    <source>
        <dbReference type="Proteomes" id="UP001172386"/>
    </source>
</evidence>
<gene>
    <name evidence="1" type="ORF">H2198_004842</name>
</gene>